<accession>A0A2U3K8B5</accession>
<feature type="modified residue" description="4-aspartylphosphate" evidence="1">
    <location>
        <position position="71"/>
    </location>
</feature>
<dbReference type="InterPro" id="IPR052893">
    <property type="entry name" value="TCS_response_regulator"/>
</dbReference>
<keyword evidence="1" id="KW-0597">Phosphoprotein</keyword>
<dbReference type="InterPro" id="IPR011006">
    <property type="entry name" value="CheY-like_superfamily"/>
</dbReference>
<organism evidence="3 4">
    <name type="scientific">Candidatus Sulfotelmatobacter kueseliae</name>
    <dbReference type="NCBI Taxonomy" id="2042962"/>
    <lineage>
        <taxon>Bacteria</taxon>
        <taxon>Pseudomonadati</taxon>
        <taxon>Acidobacteriota</taxon>
        <taxon>Terriglobia</taxon>
        <taxon>Terriglobales</taxon>
        <taxon>Candidatus Korobacteraceae</taxon>
        <taxon>Candidatus Sulfotelmatobacter</taxon>
    </lineage>
</organism>
<dbReference type="GO" id="GO:0000160">
    <property type="term" value="P:phosphorelay signal transduction system"/>
    <property type="evidence" value="ECO:0007669"/>
    <property type="project" value="InterPro"/>
</dbReference>
<sequence>MEKETTLMKDAPDILLVDDNPADVGLTREVLAASTHHSNIHNVPDGEEAIAFLRRRGKYTEAIRPDLVVLDLNMPRKGGQAVLAEVKTDPGLRTIPIVVFTTSHAEKDITHSYELGANCYISKPGNLGDFFSAVQSIEEFWFGFTSLPH</sequence>
<evidence type="ECO:0000313" key="3">
    <source>
        <dbReference type="EMBL" id="SPF35810.1"/>
    </source>
</evidence>
<dbReference type="EMBL" id="OMOD01000051">
    <property type="protein sequence ID" value="SPF35810.1"/>
    <property type="molecule type" value="Genomic_DNA"/>
</dbReference>
<name>A0A2U3K8B5_9BACT</name>
<evidence type="ECO:0000256" key="1">
    <source>
        <dbReference type="PROSITE-ProRule" id="PRU00169"/>
    </source>
</evidence>
<dbReference type="Pfam" id="PF00072">
    <property type="entry name" value="Response_reg"/>
    <property type="match status" value="1"/>
</dbReference>
<dbReference type="AlphaFoldDB" id="A0A2U3K8B5"/>
<dbReference type="SMART" id="SM00448">
    <property type="entry name" value="REC"/>
    <property type="match status" value="1"/>
</dbReference>
<protein>
    <submittedName>
        <fullName evidence="3">Response regulator rcp1</fullName>
    </submittedName>
</protein>
<dbReference type="Gene3D" id="3.40.50.2300">
    <property type="match status" value="1"/>
</dbReference>
<reference evidence="4" key="1">
    <citation type="submission" date="2018-02" db="EMBL/GenBank/DDBJ databases">
        <authorList>
            <person name="Hausmann B."/>
        </authorList>
    </citation>
    <scope>NUCLEOTIDE SEQUENCE [LARGE SCALE GENOMIC DNA]</scope>
    <source>
        <strain evidence="4">Peat soil MAG SbA1</strain>
    </source>
</reference>
<feature type="domain" description="Response regulatory" evidence="2">
    <location>
        <begin position="13"/>
        <end position="138"/>
    </location>
</feature>
<dbReference type="InterPro" id="IPR001789">
    <property type="entry name" value="Sig_transdc_resp-reg_receiver"/>
</dbReference>
<proteinExistence type="predicted"/>
<evidence type="ECO:0000313" key="4">
    <source>
        <dbReference type="Proteomes" id="UP000238701"/>
    </source>
</evidence>
<evidence type="ECO:0000259" key="2">
    <source>
        <dbReference type="PROSITE" id="PS50110"/>
    </source>
</evidence>
<gene>
    <name evidence="3" type="primary">rcp</name>
    <name evidence="3" type="ORF">SBA1_1440004</name>
</gene>
<dbReference type="PANTHER" id="PTHR44520:SF2">
    <property type="entry name" value="RESPONSE REGULATOR RCP1"/>
    <property type="match status" value="1"/>
</dbReference>
<dbReference type="PANTHER" id="PTHR44520">
    <property type="entry name" value="RESPONSE REGULATOR RCP1-RELATED"/>
    <property type="match status" value="1"/>
</dbReference>
<dbReference type="SUPFAM" id="SSF52172">
    <property type="entry name" value="CheY-like"/>
    <property type="match status" value="1"/>
</dbReference>
<dbReference type="Proteomes" id="UP000238701">
    <property type="component" value="Unassembled WGS sequence"/>
</dbReference>
<dbReference type="CDD" id="cd17557">
    <property type="entry name" value="REC_Rcp-like"/>
    <property type="match status" value="1"/>
</dbReference>
<dbReference type="PROSITE" id="PS50110">
    <property type="entry name" value="RESPONSE_REGULATORY"/>
    <property type="match status" value="1"/>
</dbReference>